<keyword evidence="4" id="KW-0472">Membrane</keyword>
<evidence type="ECO:0000256" key="4">
    <source>
        <dbReference type="SAM" id="Phobius"/>
    </source>
</evidence>
<evidence type="ECO:0000313" key="6">
    <source>
        <dbReference type="EMBL" id="MUI14918.1"/>
    </source>
</evidence>
<evidence type="ECO:0000259" key="5">
    <source>
        <dbReference type="SMART" id="SM00563"/>
    </source>
</evidence>
<dbReference type="InterPro" id="IPR002123">
    <property type="entry name" value="Plipid/glycerol_acylTrfase"/>
</dbReference>
<dbReference type="Pfam" id="PF01553">
    <property type="entry name" value="Acyltransferase"/>
    <property type="match status" value="1"/>
</dbReference>
<keyword evidence="3 6" id="KW-0012">Acyltransferase</keyword>
<protein>
    <submittedName>
        <fullName evidence="6">1-acyl-sn-glycerol-3-phosphate acyltransferase</fullName>
    </submittedName>
</protein>
<dbReference type="AlphaFoldDB" id="A0A6I3XQW0"/>
<feature type="transmembrane region" description="Helical" evidence="4">
    <location>
        <begin position="39"/>
        <end position="62"/>
    </location>
</feature>
<reference evidence="6 7" key="1">
    <citation type="submission" date="2019-11" db="EMBL/GenBank/DDBJ databases">
        <title>Draft Genome Sequences of Six Type Strains of the Genus Massilia.</title>
        <authorList>
            <person name="Miess H."/>
            <person name="Frediansyah A."/>
            <person name="Goeker M."/>
            <person name="Gross H."/>
        </authorList>
    </citation>
    <scope>NUCLEOTIDE SEQUENCE [LARGE SCALE GENOMIC DNA]</scope>
    <source>
        <strain evidence="6 7">DSM 17513</strain>
    </source>
</reference>
<keyword evidence="4" id="KW-1133">Transmembrane helix</keyword>
<sequence>MRPARRSWNGSPAGGAGAGAAVVETLERAWRVVATGVSFALFGLGGLLMRLAVFPLLHLLVWRRERRVTTARTIIRLAFRAYVDVMRALGVLRYEVRGLEKLERRGLLILANHPTLIDTVFLMAFVRNADCIVKGALWNNPFTRGPVRAAGYISNGGGAGDGDGGDLVKDCIASLERGNNLIVFPEGTRTPAGGAISLKRGAANVAVRGARAITPVVIRCDPPTLGKGEKWWRVPPRRVRFSLEVQDDVTVEPFIHGSSDVMAARRLTEFLQNYFTGKYQGHA</sequence>
<dbReference type="PANTHER" id="PTHR10434:SF66">
    <property type="entry name" value="PHOSPHOLIPID_GLYCEROL ACYLTRANSFERASE DOMAIN-CONTAINING PROTEIN"/>
    <property type="match status" value="1"/>
</dbReference>
<gene>
    <name evidence="6" type="ORF">GJV26_20970</name>
</gene>
<organism evidence="6 7">
    <name type="scientific">Pseudoduganella dura</name>
    <dbReference type="NCBI Taxonomy" id="321982"/>
    <lineage>
        <taxon>Bacteria</taxon>
        <taxon>Pseudomonadati</taxon>
        <taxon>Pseudomonadota</taxon>
        <taxon>Betaproteobacteria</taxon>
        <taxon>Burkholderiales</taxon>
        <taxon>Oxalobacteraceae</taxon>
        <taxon>Telluria group</taxon>
        <taxon>Pseudoduganella</taxon>
    </lineage>
</organism>
<keyword evidence="4" id="KW-0812">Transmembrane</keyword>
<dbReference type="SMART" id="SM00563">
    <property type="entry name" value="PlsC"/>
    <property type="match status" value="1"/>
</dbReference>
<dbReference type="EMBL" id="WNWM01000002">
    <property type="protein sequence ID" value="MUI14918.1"/>
    <property type="molecule type" value="Genomic_DNA"/>
</dbReference>
<keyword evidence="2 6" id="KW-0808">Transferase</keyword>
<evidence type="ECO:0000256" key="1">
    <source>
        <dbReference type="ARBA" id="ARBA00005189"/>
    </source>
</evidence>
<dbReference type="Proteomes" id="UP000431684">
    <property type="component" value="Unassembled WGS sequence"/>
</dbReference>
<feature type="domain" description="Phospholipid/glycerol acyltransferase" evidence="5">
    <location>
        <begin position="107"/>
        <end position="221"/>
    </location>
</feature>
<evidence type="ECO:0000313" key="7">
    <source>
        <dbReference type="Proteomes" id="UP000431684"/>
    </source>
</evidence>
<dbReference type="GO" id="GO:0003841">
    <property type="term" value="F:1-acylglycerol-3-phosphate O-acyltransferase activity"/>
    <property type="evidence" value="ECO:0007669"/>
    <property type="project" value="TreeGrafter"/>
</dbReference>
<keyword evidence="7" id="KW-1185">Reference proteome</keyword>
<dbReference type="PANTHER" id="PTHR10434">
    <property type="entry name" value="1-ACYL-SN-GLYCEROL-3-PHOSPHATE ACYLTRANSFERASE"/>
    <property type="match status" value="1"/>
</dbReference>
<dbReference type="OrthoDB" id="9812274at2"/>
<name>A0A6I3XQW0_9BURK</name>
<proteinExistence type="predicted"/>
<dbReference type="CDD" id="cd07989">
    <property type="entry name" value="LPLAT_AGPAT-like"/>
    <property type="match status" value="1"/>
</dbReference>
<evidence type="ECO:0000256" key="3">
    <source>
        <dbReference type="ARBA" id="ARBA00023315"/>
    </source>
</evidence>
<comment type="pathway">
    <text evidence="1">Lipid metabolism.</text>
</comment>
<dbReference type="SUPFAM" id="SSF69593">
    <property type="entry name" value="Glycerol-3-phosphate (1)-acyltransferase"/>
    <property type="match status" value="1"/>
</dbReference>
<evidence type="ECO:0000256" key="2">
    <source>
        <dbReference type="ARBA" id="ARBA00022679"/>
    </source>
</evidence>
<comment type="caution">
    <text evidence="6">The sequence shown here is derived from an EMBL/GenBank/DDBJ whole genome shotgun (WGS) entry which is preliminary data.</text>
</comment>
<dbReference type="GO" id="GO:0006654">
    <property type="term" value="P:phosphatidic acid biosynthetic process"/>
    <property type="evidence" value="ECO:0007669"/>
    <property type="project" value="TreeGrafter"/>
</dbReference>
<accession>A0A6I3XQW0</accession>